<protein>
    <recommendedName>
        <fullName evidence="1">N-acetyltransferase domain-containing protein</fullName>
    </recommendedName>
</protein>
<organism evidence="2 3">
    <name type="scientific">Aureobasidium melanogenum</name>
    <name type="common">Aureobasidium pullulans var. melanogenum</name>
    <dbReference type="NCBI Taxonomy" id="46634"/>
    <lineage>
        <taxon>Eukaryota</taxon>
        <taxon>Fungi</taxon>
        <taxon>Dikarya</taxon>
        <taxon>Ascomycota</taxon>
        <taxon>Pezizomycotina</taxon>
        <taxon>Dothideomycetes</taxon>
        <taxon>Dothideomycetidae</taxon>
        <taxon>Dothideales</taxon>
        <taxon>Saccotheciaceae</taxon>
        <taxon>Aureobasidium</taxon>
    </lineage>
</organism>
<dbReference type="Gene3D" id="3.40.630.30">
    <property type="match status" value="1"/>
</dbReference>
<evidence type="ECO:0000313" key="3">
    <source>
        <dbReference type="Proteomes" id="UP000767238"/>
    </source>
</evidence>
<proteinExistence type="predicted"/>
<dbReference type="GO" id="GO:0016747">
    <property type="term" value="F:acyltransferase activity, transferring groups other than amino-acyl groups"/>
    <property type="evidence" value="ECO:0007669"/>
    <property type="project" value="InterPro"/>
</dbReference>
<dbReference type="OrthoDB" id="410198at2759"/>
<accession>A0A9P8GMS3</accession>
<reference evidence="2" key="1">
    <citation type="journal article" date="2021" name="J Fungi (Basel)">
        <title>Virulence traits and population genomics of the black yeast Aureobasidium melanogenum.</title>
        <authorList>
            <person name="Cernosa A."/>
            <person name="Sun X."/>
            <person name="Gostincar C."/>
            <person name="Fang C."/>
            <person name="Gunde-Cimerman N."/>
            <person name="Song Z."/>
        </authorList>
    </citation>
    <scope>NUCLEOTIDE SEQUENCE</scope>
    <source>
        <strain evidence="2">EXF-8016</strain>
    </source>
</reference>
<evidence type="ECO:0000259" key="1">
    <source>
        <dbReference type="PROSITE" id="PS51186"/>
    </source>
</evidence>
<feature type="non-terminal residue" evidence="2">
    <location>
        <position position="1"/>
    </location>
</feature>
<evidence type="ECO:0000313" key="2">
    <source>
        <dbReference type="EMBL" id="KAH0226025.1"/>
    </source>
</evidence>
<dbReference type="InterPro" id="IPR000182">
    <property type="entry name" value="GNAT_dom"/>
</dbReference>
<dbReference type="Pfam" id="PF00583">
    <property type="entry name" value="Acetyltransf_1"/>
    <property type="match status" value="1"/>
</dbReference>
<dbReference type="InterPro" id="IPR016181">
    <property type="entry name" value="Acyl_CoA_acyltransferase"/>
</dbReference>
<dbReference type="Proteomes" id="UP000767238">
    <property type="component" value="Unassembled WGS sequence"/>
</dbReference>
<feature type="domain" description="N-acetyltransferase" evidence="1">
    <location>
        <begin position="68"/>
        <end position="215"/>
    </location>
</feature>
<dbReference type="AlphaFoldDB" id="A0A9P8GMS3"/>
<dbReference type="PANTHER" id="PTHR42791">
    <property type="entry name" value="GNAT FAMILY ACETYLTRANSFERASE"/>
    <property type="match status" value="1"/>
</dbReference>
<dbReference type="EMBL" id="JAHFYH010000013">
    <property type="protein sequence ID" value="KAH0226025.1"/>
    <property type="molecule type" value="Genomic_DNA"/>
</dbReference>
<gene>
    <name evidence="2" type="ORF">KCV03_g2796</name>
</gene>
<dbReference type="InterPro" id="IPR052523">
    <property type="entry name" value="Trichothecene_AcTrans"/>
</dbReference>
<dbReference type="SUPFAM" id="SSF55729">
    <property type="entry name" value="Acyl-CoA N-acyltransferases (Nat)"/>
    <property type="match status" value="1"/>
</dbReference>
<sequence length="218" mass="24588">MAWKVSEATLADVPAITSVYSHDEPTPFLELCLGSLNVLALNYNQATRITESLQDPEQAWFVSRDERNKIVSFAEWQLPKDQAGSGEQMTQELAQAQEAYEDSIAPGMNSGLIVEFRHRVIKLRNDVLRGRRHYLLLNIGTIKTERQKGAATALVKQMIDAADRETIYLDTVSEGPARRLFDKLGFEEVGRFEIDLSKYGGVGVHIHVGMIRWAWKVV</sequence>
<dbReference type="PROSITE" id="PS51186">
    <property type="entry name" value="GNAT"/>
    <property type="match status" value="1"/>
</dbReference>
<comment type="caution">
    <text evidence="2">The sequence shown here is derived from an EMBL/GenBank/DDBJ whole genome shotgun (WGS) entry which is preliminary data.</text>
</comment>
<dbReference type="PANTHER" id="PTHR42791:SF1">
    <property type="entry name" value="N-ACETYLTRANSFERASE DOMAIN-CONTAINING PROTEIN"/>
    <property type="match status" value="1"/>
</dbReference>
<reference evidence="2" key="2">
    <citation type="submission" date="2021-08" db="EMBL/GenBank/DDBJ databases">
        <authorList>
            <person name="Gostincar C."/>
            <person name="Sun X."/>
            <person name="Song Z."/>
            <person name="Gunde-Cimerman N."/>
        </authorList>
    </citation>
    <scope>NUCLEOTIDE SEQUENCE</scope>
    <source>
        <strain evidence="2">EXF-8016</strain>
    </source>
</reference>
<name>A0A9P8GMS3_AURME</name>